<keyword evidence="4" id="KW-1185">Reference proteome</keyword>
<dbReference type="InterPro" id="IPR050557">
    <property type="entry name" value="RTX_toxin/Mannuronan_C5-epim"/>
</dbReference>
<dbReference type="PANTHER" id="PTHR38340">
    <property type="entry name" value="S-LAYER PROTEIN"/>
    <property type="match status" value="1"/>
</dbReference>
<dbReference type="Gene3D" id="2.60.40.10">
    <property type="entry name" value="Immunoglobulins"/>
    <property type="match status" value="1"/>
</dbReference>
<comment type="caution">
    <text evidence="3">The sequence shown here is derived from an EMBL/GenBank/DDBJ whole genome shotgun (WGS) entry which is preliminary data.</text>
</comment>
<dbReference type="Pfam" id="PF00353">
    <property type="entry name" value="HemolysinCabind"/>
    <property type="match status" value="5"/>
</dbReference>
<dbReference type="Proteomes" id="UP000680815">
    <property type="component" value="Unassembled WGS sequence"/>
</dbReference>
<reference evidence="3 4" key="1">
    <citation type="submission" date="2021-03" db="EMBL/GenBank/DDBJ databases">
        <authorList>
            <person name="So Y."/>
        </authorList>
    </citation>
    <scope>NUCLEOTIDE SEQUENCE [LARGE SCALE GENOMIC DNA]</scope>
    <source>
        <strain evidence="3 4">PWR1</strain>
    </source>
</reference>
<accession>A0ABS4AXE5</accession>
<gene>
    <name evidence="3" type="ORF">J5Y09_15030</name>
</gene>
<comment type="subcellular location">
    <subcellularLocation>
        <location evidence="1">Secreted</location>
    </subcellularLocation>
</comment>
<dbReference type="PROSITE" id="PS00330">
    <property type="entry name" value="HEMOLYSIN_CALCIUM"/>
    <property type="match status" value="4"/>
</dbReference>
<dbReference type="InterPro" id="IPR018511">
    <property type="entry name" value="Hemolysin-typ_Ca-bd_CS"/>
</dbReference>
<dbReference type="SUPFAM" id="SSF51120">
    <property type="entry name" value="beta-Roll"/>
    <property type="match status" value="4"/>
</dbReference>
<dbReference type="SUPFAM" id="SSF88713">
    <property type="entry name" value="Glycoside hydrolase/deacetylase"/>
    <property type="match status" value="1"/>
</dbReference>
<dbReference type="PANTHER" id="PTHR38340:SF1">
    <property type="entry name" value="S-LAYER PROTEIN"/>
    <property type="match status" value="1"/>
</dbReference>
<name>A0ABS4AXE5_9PROT</name>
<dbReference type="InterPro" id="IPR001343">
    <property type="entry name" value="Hemolysn_Ca-bd"/>
</dbReference>
<dbReference type="RefSeq" id="WP_209352626.1">
    <property type="nucleotide sequence ID" value="NZ_JAGIYZ010000014.1"/>
</dbReference>
<evidence type="ECO:0000313" key="4">
    <source>
        <dbReference type="Proteomes" id="UP000680815"/>
    </source>
</evidence>
<dbReference type="PRINTS" id="PR00313">
    <property type="entry name" value="CABNDNGRPT"/>
</dbReference>
<dbReference type="EMBL" id="JAGIYZ010000014">
    <property type="protein sequence ID" value="MBP0465237.1"/>
    <property type="molecule type" value="Genomic_DNA"/>
</dbReference>
<evidence type="ECO:0000313" key="3">
    <source>
        <dbReference type="EMBL" id="MBP0465237.1"/>
    </source>
</evidence>
<dbReference type="InterPro" id="IPR013783">
    <property type="entry name" value="Ig-like_fold"/>
</dbReference>
<keyword evidence="2" id="KW-0964">Secreted</keyword>
<evidence type="ECO:0000256" key="2">
    <source>
        <dbReference type="ARBA" id="ARBA00022525"/>
    </source>
</evidence>
<dbReference type="InterPro" id="IPR011330">
    <property type="entry name" value="Glyco_hydro/deAcase_b/a-brl"/>
</dbReference>
<sequence length="1405" mass="143824">MSGSSILVDGLTTDWTFADRLGYPTNWVSGYDVYGRIDGVTLYMAIVAPVQIGANTTIWLNTDQNASTGFQIFGNTGGAEYNIDFGASGVPFLYSGGAGLIPVVGASVQYARSADGKTVELAVSLASLNDAVNPAMDVLIDVNNTTFVPGNYSGTPYTVAPSGSNGSAMKVAIVYSETTAYKFFGGDAATSTPSTAYTQLFASAQNQAAMAGVPYDILTEADLTDISKLSQYDSIIFPSFSHVDSAKVGAITTALTSAVYDYGVGLITAGNFMTNDQTGSAIAGDSYGRLKQLMGLQLVSSDGTLTQIDVKATASTNPIVDDLATGETIRTYTNVFGPIGTQTFGVLNGVSHEVLATQTLTDLETGTQTTTNAIYTTVTGGRNVHFATEGMLADNNLLSRALDWVVSNLVAPEVRLEMSRHTAIFASRNDMDQSQEVGAVNPPGNEPGIYDVMMEILERWKTQYNFVGSYYLNLGDDFTTTGDNDLTDGAGVDWAASLPYYQRLIALGNELGSHSYSHPFDTNLLTNAELQQEFEWSKLALQANIPGLTIEGAAIPGMPQSTAVSLKVLDYYNYLTGGNAMVGAGYPGAFGYLTPDTSKGIYIAPNISSDFTQTGWKNLTLEQAAAGWLQEWNDAVRLADLPVVVFPWHDYGLTGWNTGDNKVYGNEATFKPLIEAAYNYGAEFVTLADLAARLAAFEQATLNYTFNAGTNTISAEVRGALNTFQLDLDTAIASVSITGGSAWYAYDGDSVFLPAGDSNFTIALGTAPADVTHIVQLPARGKLISVTGDGSNISFVLNGEGKVLVDLKTFAANEFAVSVTGATVTKMQDGMLELLLPSLGLHNVAVNLVPPTGVIAAPAIADVSTNLTRSLITGTASAGATVTVTEGAATLGTVVADGAGAWSLSVAPLSNAVHTLNVVAIGAGGIVREGGIARIGTTNSEALFGTLNGDLILGAAGNDTLDGGSAADTMKGGGGSDLYKVDNVGDVVVELATSGVDTVHASATHTLSDNVEHLVLTGTDSISGFGNVLANRILGNSGANTLGGGSGNDTIDGGAGNDSMAGGAGNDIFIVDSSSDTVVEGAGQGTDEVRASATFTLGADIERLVLTGTASIDGTGNALANLITGNTGVNRLVGAGGNDTLSAGDGNDSLDGGTGADSLVGGNGNDWYSIDNTGDVVVDAAGAADTVQSSINYTLGTAIEHLVLTGTAGTGTGNASANRIEGNAAVSNVLSGLGGNDTLLGVNNADTLLGGGGADSMVGNGGNDWLDGSTENDTITGGAGADTLIGGAGNDLLTGGSEADVFRFNSSQHNVDRITDYATGVDKIAISAAGFGGFLAAGMDVGATGRFITNTTGDANSAGVGQFVYESDLGRLWWDADGIGLIGRVAVADFTGLPALSASDIIIIA</sequence>
<dbReference type="Gene3D" id="2.150.10.10">
    <property type="entry name" value="Serralysin-like metalloprotease, C-terminal"/>
    <property type="match status" value="3"/>
</dbReference>
<evidence type="ECO:0000256" key="1">
    <source>
        <dbReference type="ARBA" id="ARBA00004613"/>
    </source>
</evidence>
<protein>
    <submittedName>
        <fullName evidence="3">Uncharacterized protein</fullName>
    </submittedName>
</protein>
<organism evidence="3 4">
    <name type="scientific">Roseomonas nitratireducens</name>
    <dbReference type="NCBI Taxonomy" id="2820810"/>
    <lineage>
        <taxon>Bacteria</taxon>
        <taxon>Pseudomonadati</taxon>
        <taxon>Pseudomonadota</taxon>
        <taxon>Alphaproteobacteria</taxon>
        <taxon>Acetobacterales</taxon>
        <taxon>Roseomonadaceae</taxon>
        <taxon>Roseomonas</taxon>
    </lineage>
</organism>
<dbReference type="InterPro" id="IPR011049">
    <property type="entry name" value="Serralysin-like_metalloprot_C"/>
</dbReference>
<proteinExistence type="predicted"/>
<dbReference type="Gene3D" id="3.20.20.370">
    <property type="entry name" value="Glycoside hydrolase/deacetylase"/>
    <property type="match status" value="1"/>
</dbReference>